<name>A0ABN8SAR9_9CNID</name>
<dbReference type="Proteomes" id="UP001159427">
    <property type="component" value="Unassembled WGS sequence"/>
</dbReference>
<dbReference type="InterPro" id="IPR004244">
    <property type="entry name" value="Transposase_22"/>
</dbReference>
<dbReference type="PANTHER" id="PTHR11505">
    <property type="entry name" value="L1 TRANSPOSABLE ELEMENT-RELATED"/>
    <property type="match status" value="1"/>
</dbReference>
<dbReference type="EMBL" id="CALNXI010002408">
    <property type="protein sequence ID" value="CAH3187320.1"/>
    <property type="molecule type" value="Genomic_DNA"/>
</dbReference>
<organism evidence="1 2">
    <name type="scientific">Porites evermanni</name>
    <dbReference type="NCBI Taxonomy" id="104178"/>
    <lineage>
        <taxon>Eukaryota</taxon>
        <taxon>Metazoa</taxon>
        <taxon>Cnidaria</taxon>
        <taxon>Anthozoa</taxon>
        <taxon>Hexacorallia</taxon>
        <taxon>Scleractinia</taxon>
        <taxon>Fungiina</taxon>
        <taxon>Poritidae</taxon>
        <taxon>Porites</taxon>
    </lineage>
</organism>
<gene>
    <name evidence="1" type="ORF">PEVE_00017571</name>
</gene>
<accession>A0ABN8SAR9</accession>
<evidence type="ECO:0000313" key="1">
    <source>
        <dbReference type="EMBL" id="CAH3187320.1"/>
    </source>
</evidence>
<comment type="caution">
    <text evidence="1">The sequence shown here is derived from an EMBL/GenBank/DDBJ whole genome shotgun (WGS) entry which is preliminary data.</text>
</comment>
<reference evidence="1 2" key="1">
    <citation type="submission" date="2022-05" db="EMBL/GenBank/DDBJ databases">
        <authorList>
            <consortium name="Genoscope - CEA"/>
            <person name="William W."/>
        </authorList>
    </citation>
    <scope>NUCLEOTIDE SEQUENCE [LARGE SCALE GENOMIC DNA]</scope>
</reference>
<keyword evidence="2" id="KW-1185">Reference proteome</keyword>
<proteinExistence type="predicted"/>
<protein>
    <submittedName>
        <fullName evidence="1">Uncharacterized protein</fullName>
    </submittedName>
</protein>
<evidence type="ECO:0000313" key="2">
    <source>
        <dbReference type="Proteomes" id="UP001159427"/>
    </source>
</evidence>
<sequence length="152" mass="17084">MQSHVTKIADDYISSTEFQRSLADSINVDAAGFEIHLGSSEENHNYRLSQEVVDLEQYTRRTNVRIYGIAEQPEENTDNLAVDFFKSELKVDVASNDISRSHRVGKKSGAKPRPIIVRFTKHKTKVAVVCLAAVCSRNVNVHGFNHQSPRNS</sequence>
<dbReference type="Gene3D" id="3.30.70.1820">
    <property type="entry name" value="L1 transposable element, RRM domain"/>
    <property type="match status" value="1"/>
</dbReference>